<dbReference type="InterPro" id="IPR027477">
    <property type="entry name" value="Succ_DH/fumarate_Rdtase_cat_sf"/>
</dbReference>
<comment type="caution">
    <text evidence="6">The sequence shown here is derived from an EMBL/GenBank/DDBJ whole genome shotgun (WGS) entry which is preliminary data.</text>
</comment>
<dbReference type="Gene3D" id="3.90.700.10">
    <property type="entry name" value="Succinate dehydrogenase/fumarate reductase flavoprotein, catalytic domain"/>
    <property type="match status" value="1"/>
</dbReference>
<gene>
    <name evidence="6" type="ORF">GGQ98_002307</name>
</gene>
<name>A0A7W7B286_9SPHN</name>
<dbReference type="EC" id="1.3.99.4" evidence="6"/>
<evidence type="ECO:0000313" key="7">
    <source>
        <dbReference type="Proteomes" id="UP000566324"/>
    </source>
</evidence>
<dbReference type="PANTHER" id="PTHR43400">
    <property type="entry name" value="FUMARATE REDUCTASE"/>
    <property type="match status" value="1"/>
</dbReference>
<dbReference type="GO" id="GO:0047571">
    <property type="term" value="F:3-oxosteroid 1-dehydrogenase activity"/>
    <property type="evidence" value="ECO:0007669"/>
    <property type="project" value="UniProtKB-EC"/>
</dbReference>
<dbReference type="Proteomes" id="UP000566324">
    <property type="component" value="Unassembled WGS sequence"/>
</dbReference>
<dbReference type="AlphaFoldDB" id="A0A7W7B286"/>
<dbReference type="PRINTS" id="PR00411">
    <property type="entry name" value="PNDRDTASEI"/>
</dbReference>
<dbReference type="RefSeq" id="WP_184069601.1">
    <property type="nucleotide sequence ID" value="NZ_JACHNZ010000025.1"/>
</dbReference>
<dbReference type="SUPFAM" id="SSF56425">
    <property type="entry name" value="Succinate dehydrogenase/fumarate reductase flavoprotein, catalytic domain"/>
    <property type="match status" value="1"/>
</dbReference>
<keyword evidence="3" id="KW-0274">FAD</keyword>
<dbReference type="GO" id="GO:0008202">
    <property type="term" value="P:steroid metabolic process"/>
    <property type="evidence" value="ECO:0007669"/>
    <property type="project" value="UniProtKB-ARBA"/>
</dbReference>
<dbReference type="InterPro" id="IPR003953">
    <property type="entry name" value="FAD-dep_OxRdtase_2_FAD-bd"/>
</dbReference>
<keyword evidence="4 6" id="KW-0560">Oxidoreductase</keyword>
<dbReference type="EMBL" id="JACHNZ010000025">
    <property type="protein sequence ID" value="MBB4632680.1"/>
    <property type="molecule type" value="Genomic_DNA"/>
</dbReference>
<organism evidence="6 7">
    <name type="scientific">Sphingosinicella soli</name>
    <dbReference type="NCBI Taxonomy" id="333708"/>
    <lineage>
        <taxon>Bacteria</taxon>
        <taxon>Pseudomonadati</taxon>
        <taxon>Pseudomonadota</taxon>
        <taxon>Alphaproteobacteria</taxon>
        <taxon>Sphingomonadales</taxon>
        <taxon>Sphingosinicellaceae</taxon>
        <taxon>Sphingosinicella</taxon>
    </lineage>
</organism>
<reference evidence="6 7" key="1">
    <citation type="submission" date="2020-08" db="EMBL/GenBank/DDBJ databases">
        <title>Genomic Encyclopedia of Type Strains, Phase IV (KMG-IV): sequencing the most valuable type-strain genomes for metagenomic binning, comparative biology and taxonomic classification.</title>
        <authorList>
            <person name="Goeker M."/>
        </authorList>
    </citation>
    <scope>NUCLEOTIDE SEQUENCE [LARGE SCALE GENOMIC DNA]</scope>
    <source>
        <strain evidence="6 7">DSM 17328</strain>
    </source>
</reference>
<evidence type="ECO:0000256" key="2">
    <source>
        <dbReference type="ARBA" id="ARBA00022630"/>
    </source>
</evidence>
<accession>A0A7W7B286</accession>
<dbReference type="Gene3D" id="3.50.50.60">
    <property type="entry name" value="FAD/NAD(P)-binding domain"/>
    <property type="match status" value="2"/>
</dbReference>
<evidence type="ECO:0000256" key="3">
    <source>
        <dbReference type="ARBA" id="ARBA00022827"/>
    </source>
</evidence>
<feature type="domain" description="FAD-dependent oxidoreductase 2 FAD-binding" evidence="5">
    <location>
        <begin position="11"/>
        <end position="544"/>
    </location>
</feature>
<evidence type="ECO:0000259" key="5">
    <source>
        <dbReference type="Pfam" id="PF00890"/>
    </source>
</evidence>
<dbReference type="InterPro" id="IPR036188">
    <property type="entry name" value="FAD/NAD-bd_sf"/>
</dbReference>
<evidence type="ECO:0000256" key="1">
    <source>
        <dbReference type="ARBA" id="ARBA00001974"/>
    </source>
</evidence>
<dbReference type="InterPro" id="IPR050315">
    <property type="entry name" value="FAD-oxidoreductase_2"/>
</dbReference>
<sequence length="563" mass="61389">MANEAWDRYTDVLVVGSGGGALTSAIVAADAGAKVMVIEKSALFGGSTATSGGVVWIPNSNLADPAVHQDSAAEALSYIGSLTEGLVPQEQMRAFVENAPTMLDYVTKATDVRYVSIAYTDYHAELPGGKLGYRSHMPLPLDGRALGDDLEHLRRNHPSSMLFGKISWTAEEAGPLLARSKGWWRILLRLLSRYYLDIGQRLRSPRDRFLVGGNALIARLKMSLDKRGITIERNARLVELIRDGEIVTGAVVEIGGKLFKVKASKAVILGAGGFERNPDLRAQNLTRSTNPDWSGGQSNNTGDALTAALAVGAKAIRLDSAWWAPTIRVPGHESAWPLFFERSLPGSIIINAVGRRYVNEAASYHVVGRQMMERNLPEAPTSPSWILFDARFRWRYPMGPLMPMIPNWMHSAAVRDIVVRTNSWDDMADRLKIDRGVLRETVDHFNHHAQQGKDPDFHRGDNPYDRYYGDPKVRPNPNLLPLERAPFYALPIYPGDIGTNGGLATNGNAQVMDTDGCAIVGLYAIGNTSASVMGPSYPGAGATIGPAMTFGYLAARHAMGIDR</sequence>
<evidence type="ECO:0000313" key="6">
    <source>
        <dbReference type="EMBL" id="MBB4632680.1"/>
    </source>
</evidence>
<dbReference type="SUPFAM" id="SSF51905">
    <property type="entry name" value="FAD/NAD(P)-binding domain"/>
    <property type="match status" value="1"/>
</dbReference>
<keyword evidence="2" id="KW-0285">Flavoprotein</keyword>
<comment type="cofactor">
    <cofactor evidence="1">
        <name>FAD</name>
        <dbReference type="ChEBI" id="CHEBI:57692"/>
    </cofactor>
</comment>
<protein>
    <submittedName>
        <fullName evidence="6">3-oxosteroid 1-dehydrogenase</fullName>
        <ecNumber evidence="6">1.3.99.4</ecNumber>
    </submittedName>
</protein>
<dbReference type="PANTHER" id="PTHR43400:SF10">
    <property type="entry name" value="3-OXOSTEROID 1-DEHYDROGENASE"/>
    <property type="match status" value="1"/>
</dbReference>
<keyword evidence="7" id="KW-1185">Reference proteome</keyword>
<proteinExistence type="predicted"/>
<dbReference type="Pfam" id="PF00890">
    <property type="entry name" value="FAD_binding_2"/>
    <property type="match status" value="1"/>
</dbReference>
<evidence type="ECO:0000256" key="4">
    <source>
        <dbReference type="ARBA" id="ARBA00023002"/>
    </source>
</evidence>